<evidence type="ECO:0000313" key="3">
    <source>
        <dbReference type="EMBL" id="CAD6217418.1"/>
    </source>
</evidence>
<evidence type="ECO:0000256" key="1">
    <source>
        <dbReference type="SAM" id="MobiDB-lite"/>
    </source>
</evidence>
<accession>A0A811N2N4</accession>
<feature type="domain" description="DUF936" evidence="2">
    <location>
        <begin position="25"/>
        <end position="147"/>
    </location>
</feature>
<dbReference type="EMBL" id="CAJGYO010000003">
    <property type="protein sequence ID" value="CAD6217418.1"/>
    <property type="molecule type" value="Genomic_DNA"/>
</dbReference>
<reference evidence="3" key="1">
    <citation type="submission" date="2020-10" db="EMBL/GenBank/DDBJ databases">
        <authorList>
            <person name="Han B."/>
            <person name="Lu T."/>
            <person name="Zhao Q."/>
            <person name="Huang X."/>
            <person name="Zhao Y."/>
        </authorList>
    </citation>
    <scope>NUCLEOTIDE SEQUENCE</scope>
</reference>
<dbReference type="OrthoDB" id="773154at2759"/>
<evidence type="ECO:0000259" key="2">
    <source>
        <dbReference type="Pfam" id="PF06075"/>
    </source>
</evidence>
<dbReference type="InterPro" id="IPR048297">
    <property type="entry name" value="DUF936_dom_pln"/>
</dbReference>
<feature type="compositionally biased region" description="Low complexity" evidence="1">
    <location>
        <begin position="1"/>
        <end position="27"/>
    </location>
</feature>
<feature type="region of interest" description="Disordered" evidence="1">
    <location>
        <begin position="1"/>
        <end position="58"/>
    </location>
</feature>
<dbReference type="AlphaFoldDB" id="A0A811N2N4"/>
<feature type="compositionally biased region" description="Basic residues" evidence="1">
    <location>
        <begin position="164"/>
        <end position="174"/>
    </location>
</feature>
<dbReference type="InterPro" id="IPR010341">
    <property type="entry name" value="DUF936_pln"/>
</dbReference>
<protein>
    <recommendedName>
        <fullName evidence="2">DUF936 domain-containing protein</fullName>
    </recommendedName>
</protein>
<proteinExistence type="predicted"/>
<dbReference type="Proteomes" id="UP000604825">
    <property type="component" value="Unassembled WGS sequence"/>
</dbReference>
<organism evidence="3 4">
    <name type="scientific">Miscanthus lutarioriparius</name>
    <dbReference type="NCBI Taxonomy" id="422564"/>
    <lineage>
        <taxon>Eukaryota</taxon>
        <taxon>Viridiplantae</taxon>
        <taxon>Streptophyta</taxon>
        <taxon>Embryophyta</taxon>
        <taxon>Tracheophyta</taxon>
        <taxon>Spermatophyta</taxon>
        <taxon>Magnoliopsida</taxon>
        <taxon>Liliopsida</taxon>
        <taxon>Poales</taxon>
        <taxon>Poaceae</taxon>
        <taxon>PACMAD clade</taxon>
        <taxon>Panicoideae</taxon>
        <taxon>Andropogonodae</taxon>
        <taxon>Andropogoneae</taxon>
        <taxon>Saccharinae</taxon>
        <taxon>Miscanthus</taxon>
    </lineage>
</organism>
<dbReference type="PANTHER" id="PTHR31928:SF13">
    <property type="entry name" value="OS07G0588300 PROTEIN"/>
    <property type="match status" value="1"/>
</dbReference>
<comment type="caution">
    <text evidence="3">The sequence shown here is derived from an EMBL/GenBank/DDBJ whole genome shotgun (WGS) entry which is preliminary data.</text>
</comment>
<dbReference type="Pfam" id="PF06075">
    <property type="entry name" value="DUF936"/>
    <property type="match status" value="1"/>
</dbReference>
<sequence length="194" mass="20993">MALTPTLTSSRSSPSLPSSPHRPALRPGSLQRLLRPPDPSDDDDSSPTPRSRSRSRARERALLQVTNITPALSGADPFSGHHGFYLRLSDSARSCYVSLHADHDDLILANGLHIGQIIEVDHLVPSVPAPVLRGFRVLPGRYPCVQQDSGDDDVVKGSSPSGRAGRRRRPRFLRGGRDRRAPLPPSATATGHGR</sequence>
<gene>
    <name evidence="3" type="ORF">NCGR_LOCUS11404</name>
</gene>
<keyword evidence="4" id="KW-1185">Reference proteome</keyword>
<dbReference type="PANTHER" id="PTHR31928">
    <property type="entry name" value="EXPRESSED PROTEIN"/>
    <property type="match status" value="1"/>
</dbReference>
<evidence type="ECO:0000313" key="4">
    <source>
        <dbReference type="Proteomes" id="UP000604825"/>
    </source>
</evidence>
<feature type="region of interest" description="Disordered" evidence="1">
    <location>
        <begin position="146"/>
        <end position="194"/>
    </location>
</feature>
<name>A0A811N2N4_9POAL</name>